<protein>
    <submittedName>
        <fullName evidence="1">Uncharacterized protein</fullName>
    </submittedName>
</protein>
<dbReference type="Proteomes" id="UP000796761">
    <property type="component" value="Unassembled WGS sequence"/>
</dbReference>
<evidence type="ECO:0000313" key="1">
    <source>
        <dbReference type="EMBL" id="TRZ08779.1"/>
    </source>
</evidence>
<keyword evidence="2" id="KW-1185">Reference proteome</keyword>
<reference evidence="1" key="1">
    <citation type="submission" date="2019-04" db="EMBL/GenBank/DDBJ databases">
        <title>Genome assembly of Zosterops borbonicus 15179.</title>
        <authorList>
            <person name="Leroy T."/>
            <person name="Anselmetti Y."/>
            <person name="Tilak M.-K."/>
            <person name="Nabholz B."/>
        </authorList>
    </citation>
    <scope>NUCLEOTIDE SEQUENCE</scope>
    <source>
        <strain evidence="1">HGM_15179</strain>
        <tissue evidence="1">Muscle</tissue>
    </source>
</reference>
<proteinExistence type="predicted"/>
<evidence type="ECO:0000313" key="2">
    <source>
        <dbReference type="Proteomes" id="UP000796761"/>
    </source>
</evidence>
<feature type="non-terminal residue" evidence="1">
    <location>
        <position position="1"/>
    </location>
</feature>
<comment type="caution">
    <text evidence="1">The sequence shown here is derived from an EMBL/GenBank/DDBJ whole genome shotgun (WGS) entry which is preliminary data.</text>
</comment>
<dbReference type="AlphaFoldDB" id="A0A8K1LCC5"/>
<feature type="non-terminal residue" evidence="1">
    <location>
        <position position="56"/>
    </location>
</feature>
<name>A0A8K1LCC5_9PASS</name>
<gene>
    <name evidence="1" type="ORF">HGM15179_018327</name>
</gene>
<dbReference type="EMBL" id="SWJQ01001247">
    <property type="protein sequence ID" value="TRZ08779.1"/>
    <property type="molecule type" value="Genomic_DNA"/>
</dbReference>
<sequence length="56" mass="6105">PELGRGPQLRLGRGRPVAAPPAPFLCCLWLPLGLHLRHLWGQVLLHTMPGDAPGHQ</sequence>
<organism evidence="1 2">
    <name type="scientific">Zosterops borbonicus</name>
    <dbReference type="NCBI Taxonomy" id="364589"/>
    <lineage>
        <taxon>Eukaryota</taxon>
        <taxon>Metazoa</taxon>
        <taxon>Chordata</taxon>
        <taxon>Craniata</taxon>
        <taxon>Vertebrata</taxon>
        <taxon>Euteleostomi</taxon>
        <taxon>Archelosauria</taxon>
        <taxon>Archosauria</taxon>
        <taxon>Dinosauria</taxon>
        <taxon>Saurischia</taxon>
        <taxon>Theropoda</taxon>
        <taxon>Coelurosauria</taxon>
        <taxon>Aves</taxon>
        <taxon>Neognathae</taxon>
        <taxon>Neoaves</taxon>
        <taxon>Telluraves</taxon>
        <taxon>Australaves</taxon>
        <taxon>Passeriformes</taxon>
        <taxon>Sylvioidea</taxon>
        <taxon>Zosteropidae</taxon>
        <taxon>Zosterops</taxon>
    </lineage>
</organism>
<accession>A0A8K1LCC5</accession>